<comment type="caution">
    <text evidence="3">The sequence shown here is derived from an EMBL/GenBank/DDBJ whole genome shotgun (WGS) entry which is preliminary data.</text>
</comment>
<proteinExistence type="predicted"/>
<dbReference type="RefSeq" id="WP_110922450.1">
    <property type="nucleotide sequence ID" value="NZ_QJSU01000002.1"/>
</dbReference>
<feature type="signal peptide" evidence="1">
    <location>
        <begin position="1"/>
        <end position="36"/>
    </location>
</feature>
<gene>
    <name evidence="3" type="ORF">DFP82_102240</name>
</gene>
<dbReference type="EMBL" id="QJSU01000002">
    <property type="protein sequence ID" value="PYE40277.1"/>
    <property type="molecule type" value="Genomic_DNA"/>
</dbReference>
<dbReference type="OrthoDB" id="490569at2"/>
<evidence type="ECO:0000313" key="3">
    <source>
        <dbReference type="EMBL" id="PYE40277.1"/>
    </source>
</evidence>
<accession>A0A2V4UJD0</accession>
<evidence type="ECO:0000256" key="1">
    <source>
        <dbReference type="SAM" id="SignalP"/>
    </source>
</evidence>
<keyword evidence="4" id="KW-1185">Reference proteome</keyword>
<dbReference type="InterPro" id="IPR018637">
    <property type="entry name" value="DUF2059"/>
</dbReference>
<dbReference type="Proteomes" id="UP000247746">
    <property type="component" value="Unassembled WGS sequence"/>
</dbReference>
<organism evidence="3 4">
    <name type="scientific">Psychrobacter fozii</name>
    <dbReference type="NCBI Taxonomy" id="198480"/>
    <lineage>
        <taxon>Bacteria</taxon>
        <taxon>Pseudomonadati</taxon>
        <taxon>Pseudomonadota</taxon>
        <taxon>Gammaproteobacteria</taxon>
        <taxon>Moraxellales</taxon>
        <taxon>Moraxellaceae</taxon>
        <taxon>Psychrobacter</taxon>
    </lineage>
</organism>
<evidence type="ECO:0000259" key="2">
    <source>
        <dbReference type="Pfam" id="PF09832"/>
    </source>
</evidence>
<dbReference type="Pfam" id="PF09832">
    <property type="entry name" value="DUF2059"/>
    <property type="match status" value="1"/>
</dbReference>
<evidence type="ECO:0000313" key="4">
    <source>
        <dbReference type="Proteomes" id="UP000247746"/>
    </source>
</evidence>
<reference evidence="3 4" key="1">
    <citation type="submission" date="2018-06" db="EMBL/GenBank/DDBJ databases">
        <title>Genomic Encyclopedia of Type Strains, Phase III (KMG-III): the genomes of soil and plant-associated and newly described type strains.</title>
        <authorList>
            <person name="Whitman W."/>
        </authorList>
    </citation>
    <scope>NUCLEOTIDE SEQUENCE [LARGE SCALE GENOMIC DNA]</scope>
    <source>
        <strain evidence="3 4">CECT 5889</strain>
    </source>
</reference>
<keyword evidence="1" id="KW-0732">Signal</keyword>
<name>A0A2V4UJD0_9GAMM</name>
<protein>
    <submittedName>
        <fullName evidence="3">Uncharacterized protein DUF2059</fullName>
    </submittedName>
</protein>
<sequence>MRTLFKSAILKNTVFAVSLSISAVSLMAVPTLSVQAAVPTDASLLKLIKVTKVVEMMNDMSSDSGITDQVTQSMLSSLPIDNLSTDQRQRLEGIVSKYSKEMTDNSDRDSVNQQVIKVYMETAKQHFDQAEVDAQIAFYSSKAGQSIIDKQPAMMKDYMTKVMPIVMDSTMEKVQDIMPRMAADIKALKLEE</sequence>
<feature type="chain" id="PRO_5015847311" evidence="1">
    <location>
        <begin position="37"/>
        <end position="192"/>
    </location>
</feature>
<feature type="domain" description="DUF2059" evidence="2">
    <location>
        <begin position="124"/>
        <end position="171"/>
    </location>
</feature>
<dbReference type="AlphaFoldDB" id="A0A2V4UJD0"/>